<accession>A0A815UC34</accession>
<gene>
    <name evidence="1" type="ORF">ZHD862_LOCUS38222</name>
</gene>
<feature type="non-terminal residue" evidence="1">
    <location>
        <position position="1"/>
    </location>
</feature>
<comment type="caution">
    <text evidence="1">The sequence shown here is derived from an EMBL/GenBank/DDBJ whole genome shotgun (WGS) entry which is preliminary data.</text>
</comment>
<sequence>AYQPIDVDRALSF</sequence>
<proteinExistence type="predicted"/>
<reference evidence="1" key="1">
    <citation type="submission" date="2021-02" db="EMBL/GenBank/DDBJ databases">
        <authorList>
            <person name="Nowell W R."/>
        </authorList>
    </citation>
    <scope>NUCLEOTIDE SEQUENCE</scope>
</reference>
<protein>
    <submittedName>
        <fullName evidence="1">Uncharacterized protein</fullName>
    </submittedName>
</protein>
<name>A0A815UC34_9BILA</name>
<dbReference type="Proteomes" id="UP000663864">
    <property type="component" value="Unassembled WGS sequence"/>
</dbReference>
<evidence type="ECO:0000313" key="1">
    <source>
        <dbReference type="EMBL" id="CAF1517471.1"/>
    </source>
</evidence>
<evidence type="ECO:0000313" key="2">
    <source>
        <dbReference type="Proteomes" id="UP000663864"/>
    </source>
</evidence>
<organism evidence="1 2">
    <name type="scientific">Rotaria sordida</name>
    <dbReference type="NCBI Taxonomy" id="392033"/>
    <lineage>
        <taxon>Eukaryota</taxon>
        <taxon>Metazoa</taxon>
        <taxon>Spiralia</taxon>
        <taxon>Gnathifera</taxon>
        <taxon>Rotifera</taxon>
        <taxon>Eurotatoria</taxon>
        <taxon>Bdelloidea</taxon>
        <taxon>Philodinida</taxon>
        <taxon>Philodinidae</taxon>
        <taxon>Rotaria</taxon>
    </lineage>
</organism>
<dbReference type="EMBL" id="CAJNOT010008348">
    <property type="protein sequence ID" value="CAF1517471.1"/>
    <property type="molecule type" value="Genomic_DNA"/>
</dbReference>